<accession>A0A290XHJ9</accession>
<evidence type="ECO:0000313" key="1">
    <source>
        <dbReference type="EMBL" id="ATD68610.1"/>
    </source>
</evidence>
<dbReference type="EMBL" id="CP023406">
    <property type="protein sequence ID" value="ATD68610.1"/>
    <property type="molecule type" value="Genomic_DNA"/>
</dbReference>
<dbReference type="AlphaFoldDB" id="A0A290XHJ9"/>
<protein>
    <submittedName>
        <fullName evidence="1">Uncharacterized protein</fullName>
    </submittedName>
</protein>
<organism evidence="1 2">
    <name type="scientific">Luteimonas chenhongjianii</name>
    <dbReference type="NCBI Taxonomy" id="2006110"/>
    <lineage>
        <taxon>Bacteria</taxon>
        <taxon>Pseudomonadati</taxon>
        <taxon>Pseudomonadota</taxon>
        <taxon>Gammaproteobacteria</taxon>
        <taxon>Lysobacterales</taxon>
        <taxon>Lysobacteraceae</taxon>
        <taxon>Luteimonas</taxon>
    </lineage>
</organism>
<keyword evidence="2" id="KW-1185">Reference proteome</keyword>
<dbReference type="KEGG" id="lum:CNR27_00845"/>
<name>A0A290XHJ9_9GAMM</name>
<dbReference type="Proteomes" id="UP000218968">
    <property type="component" value="Chromosome"/>
</dbReference>
<gene>
    <name evidence="1" type="ORF">CNR27_00845</name>
</gene>
<proteinExistence type="predicted"/>
<dbReference type="OrthoDB" id="9800901at2"/>
<evidence type="ECO:0000313" key="2">
    <source>
        <dbReference type="Proteomes" id="UP000218968"/>
    </source>
</evidence>
<sequence length="64" mass="7313">MSGRFTIGAKEAEEKHKDYFTALEALVRMPTPRWRRPNGNGVPGIVAGVRFDRMRRADLRRALS</sequence>
<reference evidence="2" key="1">
    <citation type="submission" date="2017-09" db="EMBL/GenBank/DDBJ databases">
        <title>Luteimonas liuhanmingii sp.nov., isolated from the intestinal contents of Tibetan Plateau Pika in Yushu, Qinghai Province, China.</title>
        <authorList>
            <person name="Gui Z."/>
        </authorList>
    </citation>
    <scope>NUCLEOTIDE SEQUENCE [LARGE SCALE GENOMIC DNA]</scope>
    <source>
        <strain evidence="2">100111</strain>
    </source>
</reference>